<dbReference type="RefSeq" id="WP_055472107.1">
    <property type="nucleotide sequence ID" value="NZ_JBIRWE010000011.1"/>
</dbReference>
<organism evidence="2 3">
    <name type="scientific">Streptomyces pathocidini</name>
    <dbReference type="NCBI Taxonomy" id="1650571"/>
    <lineage>
        <taxon>Bacteria</taxon>
        <taxon>Bacillati</taxon>
        <taxon>Actinomycetota</taxon>
        <taxon>Actinomycetes</taxon>
        <taxon>Kitasatosporales</taxon>
        <taxon>Streptomycetaceae</taxon>
        <taxon>Streptomyces</taxon>
    </lineage>
</organism>
<feature type="transmembrane region" description="Helical" evidence="1">
    <location>
        <begin position="126"/>
        <end position="143"/>
    </location>
</feature>
<accession>A0ABW7UVW2</accession>
<gene>
    <name evidence="2" type="ORF">ACH429_21865</name>
</gene>
<feature type="transmembrane region" description="Helical" evidence="1">
    <location>
        <begin position="67"/>
        <end position="86"/>
    </location>
</feature>
<dbReference type="PANTHER" id="PTHR37488">
    <property type="entry name" value="DUF1275 DOMAIN-CONTAINING PROTEIN"/>
    <property type="match status" value="1"/>
</dbReference>
<evidence type="ECO:0000256" key="1">
    <source>
        <dbReference type="SAM" id="Phobius"/>
    </source>
</evidence>
<dbReference type="Pfam" id="PF06912">
    <property type="entry name" value="DUF1275"/>
    <property type="match status" value="1"/>
</dbReference>
<keyword evidence="1" id="KW-0472">Membrane</keyword>
<name>A0ABW7UVW2_9ACTN</name>
<feature type="transmembrane region" description="Helical" evidence="1">
    <location>
        <begin position="6"/>
        <end position="31"/>
    </location>
</feature>
<comment type="caution">
    <text evidence="2">The sequence shown here is derived from an EMBL/GenBank/DDBJ whole genome shotgun (WGS) entry which is preliminary data.</text>
</comment>
<dbReference type="InterPro" id="IPR010699">
    <property type="entry name" value="DUF1275"/>
</dbReference>
<dbReference type="EMBL" id="JBIRWE010000011">
    <property type="protein sequence ID" value="MFI1966725.1"/>
    <property type="molecule type" value="Genomic_DNA"/>
</dbReference>
<feature type="transmembrane region" description="Helical" evidence="1">
    <location>
        <begin position="98"/>
        <end position="120"/>
    </location>
</feature>
<dbReference type="Proteomes" id="UP001611548">
    <property type="component" value="Unassembled WGS sequence"/>
</dbReference>
<proteinExistence type="predicted"/>
<protein>
    <submittedName>
        <fullName evidence="2">YoaK family protein</fullName>
    </submittedName>
</protein>
<sequence length="247" mass="25080">MEPKPGTALTVAMVALTLTTGMVEAVSFLALGPVFTAVQTGNTLFLGFAVAGAGGFAVAGAGGLSVVASLVSLGGFAVGAVLGARFESIVDLRGRRWFVGALCAEAALLGVAGAVAWQIQRPDEPLTIRHYAVTALVALAMGMRNVTTMRAKVPDVPTTVVTRTMTALLGGSPLGLDTRIPMGARNELRRTAAVAAMFAGGLLGAWLLFESVRPPVVLLATAAIVVAVALGYALTPGRGVSETRAAH</sequence>
<feature type="transmembrane region" description="Helical" evidence="1">
    <location>
        <begin position="191"/>
        <end position="209"/>
    </location>
</feature>
<reference evidence="2 3" key="1">
    <citation type="submission" date="2024-10" db="EMBL/GenBank/DDBJ databases">
        <title>The Natural Products Discovery Center: Release of the First 8490 Sequenced Strains for Exploring Actinobacteria Biosynthetic Diversity.</title>
        <authorList>
            <person name="Kalkreuter E."/>
            <person name="Kautsar S.A."/>
            <person name="Yang D."/>
            <person name="Bader C.D."/>
            <person name="Teijaro C.N."/>
            <person name="Fluegel L."/>
            <person name="Davis C.M."/>
            <person name="Simpson J.R."/>
            <person name="Lauterbach L."/>
            <person name="Steele A.D."/>
            <person name="Gui C."/>
            <person name="Meng S."/>
            <person name="Li G."/>
            <person name="Viehrig K."/>
            <person name="Ye F."/>
            <person name="Su P."/>
            <person name="Kiefer A.F."/>
            <person name="Nichols A."/>
            <person name="Cepeda A.J."/>
            <person name="Yan W."/>
            <person name="Fan B."/>
            <person name="Jiang Y."/>
            <person name="Adhikari A."/>
            <person name="Zheng C.-J."/>
            <person name="Schuster L."/>
            <person name="Cowan T.M."/>
            <person name="Smanski M.J."/>
            <person name="Chevrette M.G."/>
            <person name="De Carvalho L.P.S."/>
            <person name="Shen B."/>
        </authorList>
    </citation>
    <scope>NUCLEOTIDE SEQUENCE [LARGE SCALE GENOMIC DNA]</scope>
    <source>
        <strain evidence="2 3">NPDC020327</strain>
    </source>
</reference>
<keyword evidence="1" id="KW-0812">Transmembrane</keyword>
<evidence type="ECO:0000313" key="3">
    <source>
        <dbReference type="Proteomes" id="UP001611548"/>
    </source>
</evidence>
<feature type="transmembrane region" description="Helical" evidence="1">
    <location>
        <begin position="215"/>
        <end position="234"/>
    </location>
</feature>
<keyword evidence="3" id="KW-1185">Reference proteome</keyword>
<feature type="transmembrane region" description="Helical" evidence="1">
    <location>
        <begin position="43"/>
        <end position="61"/>
    </location>
</feature>
<dbReference type="PANTHER" id="PTHR37488:SF2">
    <property type="entry name" value="DUF1275 DOMAIN-CONTAINING PROTEIN"/>
    <property type="match status" value="1"/>
</dbReference>
<keyword evidence="1" id="KW-1133">Transmembrane helix</keyword>
<evidence type="ECO:0000313" key="2">
    <source>
        <dbReference type="EMBL" id="MFI1966725.1"/>
    </source>
</evidence>